<comment type="similarity">
    <text evidence="1">Belongs to the 'phage' integrase family.</text>
</comment>
<proteinExistence type="inferred from homology"/>
<dbReference type="GO" id="GO:0006310">
    <property type="term" value="P:DNA recombination"/>
    <property type="evidence" value="ECO:0007669"/>
    <property type="project" value="UniProtKB-KW"/>
</dbReference>
<evidence type="ECO:0000256" key="3">
    <source>
        <dbReference type="ARBA" id="ARBA00023125"/>
    </source>
</evidence>
<evidence type="ECO:0000313" key="8">
    <source>
        <dbReference type="Proteomes" id="UP000075573"/>
    </source>
</evidence>
<dbReference type="CDD" id="cd00796">
    <property type="entry name" value="INT_Rci_Hp1_C"/>
    <property type="match status" value="1"/>
</dbReference>
<dbReference type="InterPro" id="IPR011010">
    <property type="entry name" value="DNA_brk_join_enz"/>
</dbReference>
<dbReference type="Proteomes" id="UP000075573">
    <property type="component" value="Unassembled WGS sequence"/>
</dbReference>
<protein>
    <submittedName>
        <fullName evidence="7">Integrase</fullName>
    </submittedName>
</protein>
<dbReference type="GO" id="GO:0015074">
    <property type="term" value="P:DNA integration"/>
    <property type="evidence" value="ECO:0007669"/>
    <property type="project" value="UniProtKB-KW"/>
</dbReference>
<dbReference type="EMBL" id="LHZB01000077">
    <property type="protein sequence ID" value="KXV02933.1"/>
    <property type="molecule type" value="Genomic_DNA"/>
</dbReference>
<dbReference type="PANTHER" id="PTHR30349:SF41">
    <property type="entry name" value="INTEGRASE_RECOMBINASE PROTEIN MJ0367-RELATED"/>
    <property type="match status" value="1"/>
</dbReference>
<dbReference type="GO" id="GO:0003677">
    <property type="term" value="F:DNA binding"/>
    <property type="evidence" value="ECO:0007669"/>
    <property type="project" value="UniProtKB-KW"/>
</dbReference>
<dbReference type="InterPro" id="IPR010998">
    <property type="entry name" value="Integrase_recombinase_N"/>
</dbReference>
<reference evidence="7 8" key="1">
    <citation type="submission" date="2015-06" db="EMBL/GenBank/DDBJ databases">
        <title>Improved classification and identification of acetic acid bacteria using matrix-assisted laser desorption/ionization time-of-flight mass spectrometry; Gluconobacter nephelii and Gluconobacter uchimurae are later heterotypic synonyms of Gluconobacter japonicus and Gluconobacter oxydans, respectively.</title>
        <authorList>
            <person name="Li L."/>
            <person name="Cleenwerck I."/>
            <person name="De Vuyst L."/>
            <person name="Vandamme P."/>
        </authorList>
    </citation>
    <scope>NUCLEOTIDE SEQUENCE [LARGE SCALE GENOMIC DNA]</scope>
    <source>
        <strain evidence="7 8">LMG 1764</strain>
    </source>
</reference>
<organism evidence="7 8">
    <name type="scientific">Gluconobacter potus</name>
    <dbReference type="NCBI Taxonomy" id="2724927"/>
    <lineage>
        <taxon>Bacteria</taxon>
        <taxon>Pseudomonadati</taxon>
        <taxon>Pseudomonadota</taxon>
        <taxon>Alphaproteobacteria</taxon>
        <taxon>Acetobacterales</taxon>
        <taxon>Acetobacteraceae</taxon>
        <taxon>Gluconobacter</taxon>
    </lineage>
</organism>
<keyword evidence="4" id="KW-0233">DNA recombination</keyword>
<dbReference type="Gene3D" id="1.10.150.130">
    <property type="match status" value="1"/>
</dbReference>
<evidence type="ECO:0000256" key="2">
    <source>
        <dbReference type="ARBA" id="ARBA00022908"/>
    </source>
</evidence>
<sequence length="367" mass="41591">MPLKLFKRGRSETYYVRGTVKGQSVYESSGTSDPQQAEEYRAKREAELWQESIYGKRAVVTFAHAVAAYVEAEPRSEATKAYLRRLLDHFGTTRLADIDQTALDQAYRHILRDGAEASPATKIRSVLTPLRSVLEFAAIRRWCERPAFDKPRIPMSRTVYLRPEQVTDLIDNAAPHLKPLLVFLFGTGARMSEALELDWACVDLKGKRAVVWQKQGNERHIDLPPRVCESLASLPNRDGRVFRPVRARKSRNGKGREIGQAYSENGRTSGGQIKSGWSVACRKAGLPGHMRVWTPKGQEKPKSVFVPDVTPHDARHTWASWQYCLHKDLMRLRADGGWGNITTVTRYAKVMPDAYRDEIMEWLGISG</sequence>
<evidence type="ECO:0000256" key="1">
    <source>
        <dbReference type="ARBA" id="ARBA00008857"/>
    </source>
</evidence>
<gene>
    <name evidence="7" type="ORF">AD929_01360</name>
</gene>
<keyword evidence="3" id="KW-0238">DNA-binding</keyword>
<evidence type="ECO:0000259" key="6">
    <source>
        <dbReference type="PROSITE" id="PS51898"/>
    </source>
</evidence>
<dbReference type="PATRIC" id="fig|442.7.peg.3508"/>
<evidence type="ECO:0000256" key="5">
    <source>
        <dbReference type="SAM" id="MobiDB-lite"/>
    </source>
</evidence>
<dbReference type="Pfam" id="PF00589">
    <property type="entry name" value="Phage_integrase"/>
    <property type="match status" value="1"/>
</dbReference>
<dbReference type="SUPFAM" id="SSF56349">
    <property type="entry name" value="DNA breaking-rejoining enzymes"/>
    <property type="match status" value="1"/>
</dbReference>
<dbReference type="InterPro" id="IPR013762">
    <property type="entry name" value="Integrase-like_cat_sf"/>
</dbReference>
<dbReference type="RefSeq" id="WP_062493698.1">
    <property type="nucleotide sequence ID" value="NZ_LHZB01000077.1"/>
</dbReference>
<evidence type="ECO:0000313" key="7">
    <source>
        <dbReference type="EMBL" id="KXV02933.1"/>
    </source>
</evidence>
<comment type="caution">
    <text evidence="7">The sequence shown here is derived from an EMBL/GenBank/DDBJ whole genome shotgun (WGS) entry which is preliminary data.</text>
</comment>
<feature type="domain" description="Tyr recombinase" evidence="6">
    <location>
        <begin position="156"/>
        <end position="360"/>
    </location>
</feature>
<keyword evidence="2" id="KW-0229">DNA integration</keyword>
<feature type="region of interest" description="Disordered" evidence="5">
    <location>
        <begin position="248"/>
        <end position="269"/>
    </location>
</feature>
<dbReference type="PROSITE" id="PS51898">
    <property type="entry name" value="TYR_RECOMBINASE"/>
    <property type="match status" value="1"/>
</dbReference>
<dbReference type="PANTHER" id="PTHR30349">
    <property type="entry name" value="PHAGE INTEGRASE-RELATED"/>
    <property type="match status" value="1"/>
</dbReference>
<dbReference type="Gene3D" id="1.10.443.10">
    <property type="entry name" value="Intergrase catalytic core"/>
    <property type="match status" value="1"/>
</dbReference>
<accession>A0A149R026</accession>
<dbReference type="InterPro" id="IPR002104">
    <property type="entry name" value="Integrase_catalytic"/>
</dbReference>
<evidence type="ECO:0000256" key="4">
    <source>
        <dbReference type="ARBA" id="ARBA00023172"/>
    </source>
</evidence>
<name>A0A149R026_9PROT</name>
<dbReference type="AlphaFoldDB" id="A0A149R026"/>
<dbReference type="InterPro" id="IPR050090">
    <property type="entry name" value="Tyrosine_recombinase_XerCD"/>
</dbReference>